<dbReference type="PANTHER" id="PTHR11786:SF0">
    <property type="entry name" value="ARYLAMINE N-ACETYLTRANSFERASE 4-RELATED"/>
    <property type="match status" value="1"/>
</dbReference>
<dbReference type="Pfam" id="PF00797">
    <property type="entry name" value="Acetyltransf_2"/>
    <property type="match status" value="1"/>
</dbReference>
<dbReference type="EMBL" id="JBFAUK010000003">
    <property type="protein sequence ID" value="MEV5506070.1"/>
    <property type="molecule type" value="Genomic_DNA"/>
</dbReference>
<dbReference type="PANTHER" id="PTHR11786">
    <property type="entry name" value="N-HYDROXYARYLAMINE O-ACETYLTRANSFERASE"/>
    <property type="match status" value="1"/>
</dbReference>
<dbReference type="InterPro" id="IPR001447">
    <property type="entry name" value="Arylamine_N-AcTrfase"/>
</dbReference>
<gene>
    <name evidence="3" type="ORF">AB0L16_06260</name>
</gene>
<dbReference type="Proteomes" id="UP001552594">
    <property type="component" value="Unassembled WGS sequence"/>
</dbReference>
<reference evidence="3 4" key="1">
    <citation type="submission" date="2024-06" db="EMBL/GenBank/DDBJ databases">
        <title>The Natural Products Discovery Center: Release of the First 8490 Sequenced Strains for Exploring Actinobacteria Biosynthetic Diversity.</title>
        <authorList>
            <person name="Kalkreuter E."/>
            <person name="Kautsar S.A."/>
            <person name="Yang D."/>
            <person name="Bader C.D."/>
            <person name="Teijaro C.N."/>
            <person name="Fluegel L."/>
            <person name="Davis C.M."/>
            <person name="Simpson J.R."/>
            <person name="Lauterbach L."/>
            <person name="Steele A.D."/>
            <person name="Gui C."/>
            <person name="Meng S."/>
            <person name="Li G."/>
            <person name="Viehrig K."/>
            <person name="Ye F."/>
            <person name="Su P."/>
            <person name="Kiefer A.F."/>
            <person name="Nichols A."/>
            <person name="Cepeda A.J."/>
            <person name="Yan W."/>
            <person name="Fan B."/>
            <person name="Jiang Y."/>
            <person name="Adhikari A."/>
            <person name="Zheng C.-J."/>
            <person name="Schuster L."/>
            <person name="Cowan T.M."/>
            <person name="Smanski M.J."/>
            <person name="Chevrette M.G."/>
            <person name="De Carvalho L.P.S."/>
            <person name="Shen B."/>
        </authorList>
    </citation>
    <scope>NUCLEOTIDE SEQUENCE [LARGE SCALE GENOMIC DNA]</scope>
    <source>
        <strain evidence="3 4">NPDC052347</strain>
    </source>
</reference>
<protein>
    <submittedName>
        <fullName evidence="3">Arylamine N-acetyltransferase</fullName>
    </submittedName>
</protein>
<comment type="similarity">
    <text evidence="1 2">Belongs to the arylamine N-acetyltransferase family.</text>
</comment>
<name>A0ABV3JTF4_STRON</name>
<dbReference type="SUPFAM" id="SSF54001">
    <property type="entry name" value="Cysteine proteinases"/>
    <property type="match status" value="1"/>
</dbReference>
<dbReference type="RefSeq" id="WP_109283232.1">
    <property type="nucleotide sequence ID" value="NZ_JBFAUK010000003.1"/>
</dbReference>
<evidence type="ECO:0000256" key="1">
    <source>
        <dbReference type="ARBA" id="ARBA00006547"/>
    </source>
</evidence>
<dbReference type="InterPro" id="IPR038765">
    <property type="entry name" value="Papain-like_cys_pep_sf"/>
</dbReference>
<dbReference type="Gene3D" id="3.30.2140.10">
    <property type="entry name" value="Arylamine N-acetyltransferase"/>
    <property type="match status" value="1"/>
</dbReference>
<keyword evidence="4" id="KW-1185">Reference proteome</keyword>
<dbReference type="PRINTS" id="PR01543">
    <property type="entry name" value="ANATRNSFRASE"/>
</dbReference>
<accession>A0ABV3JTF4</accession>
<organism evidence="3 4">
    <name type="scientific">Streptomyces orinoci</name>
    <name type="common">Streptoverticillium orinoci</name>
    <dbReference type="NCBI Taxonomy" id="67339"/>
    <lineage>
        <taxon>Bacteria</taxon>
        <taxon>Bacillati</taxon>
        <taxon>Actinomycetota</taxon>
        <taxon>Actinomycetes</taxon>
        <taxon>Kitasatosporales</taxon>
        <taxon>Streptomycetaceae</taxon>
        <taxon>Streptomyces</taxon>
    </lineage>
</organism>
<proteinExistence type="inferred from homology"/>
<evidence type="ECO:0000256" key="2">
    <source>
        <dbReference type="RuleBase" id="RU003452"/>
    </source>
</evidence>
<evidence type="ECO:0000313" key="3">
    <source>
        <dbReference type="EMBL" id="MEV5506070.1"/>
    </source>
</evidence>
<evidence type="ECO:0000313" key="4">
    <source>
        <dbReference type="Proteomes" id="UP001552594"/>
    </source>
</evidence>
<comment type="caution">
    <text evidence="3">The sequence shown here is derived from an EMBL/GenBank/DDBJ whole genome shotgun (WGS) entry which is preliminary data.</text>
</comment>
<sequence length="284" mass="31735">MNQAAATRIWDGHRLDLDAYLDRIGYTGERAPTLEALRRLQRAHVTSIPFENLDVILGIPVELDLAAVQDKLVHRRRGGYCFEHAVLFAAALERFGFEFTGLIGRVTLGAEKVLPATHALMGVRADGDPRLWLCDVGFGRGPLEPVEITDGAEADFDGWRFRMERREGALGVDEWWLHQYGADGWVDRHTFTLHPSHPIDYVVANHYVSTHQRSPFVKRPFAQRFGVTEHHRLDATALDTFGPQELLAQRKIEPAELGTVLAETFGIELSGEQLAHLAAGLDSA</sequence>
<dbReference type="Gene3D" id="2.40.128.150">
    <property type="entry name" value="Cysteine proteinases"/>
    <property type="match status" value="1"/>
</dbReference>